<dbReference type="InterPro" id="IPR029063">
    <property type="entry name" value="SAM-dependent_MTases_sf"/>
</dbReference>
<dbReference type="EMBL" id="UOEW01000297">
    <property type="protein sequence ID" value="VAW41157.1"/>
    <property type="molecule type" value="Genomic_DNA"/>
</dbReference>
<accession>A0A3B0VRQ5</accession>
<dbReference type="Pfam" id="PF05711">
    <property type="entry name" value="TylF"/>
    <property type="match status" value="1"/>
</dbReference>
<protein>
    <recommendedName>
        <fullName evidence="2">Methyltransferase</fullName>
    </recommendedName>
</protein>
<dbReference type="Gene3D" id="3.40.50.150">
    <property type="entry name" value="Vaccinia Virus protein VP39"/>
    <property type="match status" value="1"/>
</dbReference>
<dbReference type="InterPro" id="IPR008884">
    <property type="entry name" value="TylF_MeTrfase"/>
</dbReference>
<sequence>MFEKIKEMLRESQAMVHINSEFKIVCLDQIERKQILTSFDKISRKVSCPHNMSHVMTFVIEMIKYAKQASETEGVFVEAGCFKGGSTAKFSTVAKSLKRKMVVFDSFEGIPKNDEKHQKSIYGYSINNWFQKGAFRGGLEEVKHNVDTFGDSSVCKYVKGWFDDTLPDISIDIAGAYVDVDLASSTKTCIKYFYPRLLPGGFLISQDGDFPLVIDVFDDDEFWEQEVGCTKPKIHGLNKSKMLKVYKPA</sequence>
<proteinExistence type="predicted"/>
<name>A0A3B0VRQ5_9ZZZZ</name>
<evidence type="ECO:0000313" key="1">
    <source>
        <dbReference type="EMBL" id="VAW41157.1"/>
    </source>
</evidence>
<dbReference type="PANTHER" id="PTHR40036">
    <property type="entry name" value="MACROCIN O-METHYLTRANSFERASE"/>
    <property type="match status" value="1"/>
</dbReference>
<reference evidence="1" key="1">
    <citation type="submission" date="2018-06" db="EMBL/GenBank/DDBJ databases">
        <authorList>
            <person name="Zhirakovskaya E."/>
        </authorList>
    </citation>
    <scope>NUCLEOTIDE SEQUENCE</scope>
</reference>
<dbReference type="AlphaFoldDB" id="A0A3B0VRQ5"/>
<organism evidence="1">
    <name type="scientific">hydrothermal vent metagenome</name>
    <dbReference type="NCBI Taxonomy" id="652676"/>
    <lineage>
        <taxon>unclassified sequences</taxon>
        <taxon>metagenomes</taxon>
        <taxon>ecological metagenomes</taxon>
    </lineage>
</organism>
<dbReference type="PANTHER" id="PTHR40036:SF1">
    <property type="entry name" value="MACROCIN O-METHYLTRANSFERASE"/>
    <property type="match status" value="1"/>
</dbReference>
<gene>
    <name evidence="1" type="ORF">MNBD_GAMMA01-397</name>
</gene>
<evidence type="ECO:0008006" key="2">
    <source>
        <dbReference type="Google" id="ProtNLM"/>
    </source>
</evidence>